<accession>A0A060TCQ5</accession>
<dbReference type="SMART" id="SM00355">
    <property type="entry name" value="ZnF_C2H2"/>
    <property type="match status" value="2"/>
</dbReference>
<organism evidence="12">
    <name type="scientific">Blastobotrys adeninivorans</name>
    <name type="common">Yeast</name>
    <name type="synonym">Arxula adeninivorans</name>
    <dbReference type="NCBI Taxonomy" id="409370"/>
    <lineage>
        <taxon>Eukaryota</taxon>
        <taxon>Fungi</taxon>
        <taxon>Dikarya</taxon>
        <taxon>Ascomycota</taxon>
        <taxon>Saccharomycotina</taxon>
        <taxon>Dipodascomycetes</taxon>
        <taxon>Dipodascales</taxon>
        <taxon>Trichomonascaceae</taxon>
        <taxon>Blastobotrys</taxon>
    </lineage>
</organism>
<evidence type="ECO:0000256" key="7">
    <source>
        <dbReference type="ARBA" id="ARBA00023163"/>
    </source>
</evidence>
<dbReference type="FunFam" id="3.30.160.60:FF:000146">
    <property type="entry name" value="C2H2 type zinc finger protein"/>
    <property type="match status" value="1"/>
</dbReference>
<evidence type="ECO:0000256" key="4">
    <source>
        <dbReference type="ARBA" id="ARBA00022771"/>
    </source>
</evidence>
<feature type="compositionally biased region" description="Low complexity" evidence="10">
    <location>
        <begin position="196"/>
        <end position="209"/>
    </location>
</feature>
<dbReference type="AlphaFoldDB" id="A0A060TCQ5"/>
<evidence type="ECO:0000256" key="5">
    <source>
        <dbReference type="ARBA" id="ARBA00022833"/>
    </source>
</evidence>
<feature type="region of interest" description="Disordered" evidence="10">
    <location>
        <begin position="278"/>
        <end position="356"/>
    </location>
</feature>
<name>A0A060TCQ5_BLAAD</name>
<keyword evidence="2" id="KW-0479">Metal-binding</keyword>
<reference evidence="12" key="2">
    <citation type="submission" date="2014-06" db="EMBL/GenBank/DDBJ databases">
        <title>The complete genome of Blastobotrys (Arxula) adeninivorans LS3 - a yeast of biotechnological interest.</title>
        <authorList>
            <person name="Kunze G."/>
            <person name="Gaillardin C."/>
            <person name="Czernicka M."/>
            <person name="Durrens P."/>
            <person name="Martin T."/>
            <person name="Boer E."/>
            <person name="Gabaldon T."/>
            <person name="Cruz J."/>
            <person name="Talla E."/>
            <person name="Marck C."/>
            <person name="Goffeau A."/>
            <person name="Barbe V."/>
            <person name="Baret P."/>
            <person name="Baronian K."/>
            <person name="Beier S."/>
            <person name="Bleykasten C."/>
            <person name="Bode R."/>
            <person name="Casaregola S."/>
            <person name="Despons L."/>
            <person name="Fairhead C."/>
            <person name="Giersberg M."/>
            <person name="Gierski P."/>
            <person name="Hahnel U."/>
            <person name="Hartmann A."/>
            <person name="Jankowska D."/>
            <person name="Jubin C."/>
            <person name="Jung P."/>
            <person name="Lafontaine I."/>
            <person name="Leh-Louis V."/>
            <person name="Lemaire M."/>
            <person name="Marcet-Houben M."/>
            <person name="Mascher M."/>
            <person name="Morel G."/>
            <person name="Richard G.-F."/>
            <person name="Riechen J."/>
            <person name="Sacerdot C."/>
            <person name="Sarkar A."/>
            <person name="Savel G."/>
            <person name="Schacherer J."/>
            <person name="Sherman D."/>
            <person name="Straub M.-L."/>
            <person name="Stein N."/>
            <person name="Thierry A."/>
            <person name="Trautwein-Schult A."/>
            <person name="Westhof E."/>
            <person name="Worch S."/>
            <person name="Dujon B."/>
            <person name="Souciet J.-L."/>
            <person name="Wincker P."/>
            <person name="Scholz U."/>
            <person name="Neuveglise N."/>
        </authorList>
    </citation>
    <scope>NUCLEOTIDE SEQUENCE</scope>
    <source>
        <strain evidence="12">LS3</strain>
    </source>
</reference>
<feature type="region of interest" description="Disordered" evidence="10">
    <location>
        <begin position="121"/>
        <end position="251"/>
    </location>
</feature>
<feature type="compositionally biased region" description="Polar residues" evidence="10">
    <location>
        <begin position="561"/>
        <end position="571"/>
    </location>
</feature>
<dbReference type="PROSITE" id="PS00028">
    <property type="entry name" value="ZINC_FINGER_C2H2_1"/>
    <property type="match status" value="2"/>
</dbReference>
<feature type="compositionally biased region" description="Low complexity" evidence="10">
    <location>
        <begin position="150"/>
        <end position="166"/>
    </location>
</feature>
<proteinExistence type="predicted"/>
<keyword evidence="7" id="KW-0804">Transcription</keyword>
<feature type="domain" description="C2H2-type" evidence="11">
    <location>
        <begin position="378"/>
        <end position="405"/>
    </location>
</feature>
<comment type="subcellular location">
    <subcellularLocation>
        <location evidence="1">Nucleus</location>
    </subcellularLocation>
</comment>
<evidence type="ECO:0000256" key="1">
    <source>
        <dbReference type="ARBA" id="ARBA00004123"/>
    </source>
</evidence>
<evidence type="ECO:0000256" key="9">
    <source>
        <dbReference type="PROSITE-ProRule" id="PRU00042"/>
    </source>
</evidence>
<feature type="compositionally biased region" description="Polar residues" evidence="10">
    <location>
        <begin position="27"/>
        <end position="51"/>
    </location>
</feature>
<dbReference type="GO" id="GO:0071248">
    <property type="term" value="P:cellular response to metal ion"/>
    <property type="evidence" value="ECO:0007669"/>
    <property type="project" value="UniProtKB-ARBA"/>
</dbReference>
<reference evidence="12" key="1">
    <citation type="submission" date="2014-02" db="EMBL/GenBank/DDBJ databases">
        <authorList>
            <person name="Genoscope - CEA"/>
        </authorList>
    </citation>
    <scope>NUCLEOTIDE SEQUENCE</scope>
    <source>
        <strain evidence="12">LS3</strain>
    </source>
</reference>
<keyword evidence="6" id="KW-0805">Transcription regulation</keyword>
<evidence type="ECO:0000313" key="12">
    <source>
        <dbReference type="EMBL" id="CDP37001.1"/>
    </source>
</evidence>
<keyword evidence="8" id="KW-0539">Nucleus</keyword>
<evidence type="ECO:0000259" key="11">
    <source>
        <dbReference type="PROSITE" id="PS50157"/>
    </source>
</evidence>
<evidence type="ECO:0000256" key="8">
    <source>
        <dbReference type="ARBA" id="ARBA00023242"/>
    </source>
</evidence>
<evidence type="ECO:0000256" key="6">
    <source>
        <dbReference type="ARBA" id="ARBA00023015"/>
    </source>
</evidence>
<dbReference type="GO" id="GO:0000981">
    <property type="term" value="F:DNA-binding transcription factor activity, RNA polymerase II-specific"/>
    <property type="evidence" value="ECO:0007669"/>
    <property type="project" value="TreeGrafter"/>
</dbReference>
<keyword evidence="4 9" id="KW-0863">Zinc-finger</keyword>
<feature type="compositionally biased region" description="Polar residues" evidence="10">
    <location>
        <begin position="287"/>
        <end position="318"/>
    </location>
</feature>
<feature type="region of interest" description="Disordered" evidence="10">
    <location>
        <begin position="561"/>
        <end position="580"/>
    </location>
</feature>
<dbReference type="Gene3D" id="3.30.160.60">
    <property type="entry name" value="Classic Zinc Finger"/>
    <property type="match status" value="3"/>
</dbReference>
<feature type="region of interest" description="Disordered" evidence="10">
    <location>
        <begin position="480"/>
        <end position="549"/>
    </location>
</feature>
<dbReference type="InterPro" id="IPR013087">
    <property type="entry name" value="Znf_C2H2_type"/>
</dbReference>
<dbReference type="GO" id="GO:0005634">
    <property type="term" value="C:nucleus"/>
    <property type="evidence" value="ECO:0007669"/>
    <property type="project" value="UniProtKB-SubCell"/>
</dbReference>
<dbReference type="Pfam" id="PF00096">
    <property type="entry name" value="zf-C2H2"/>
    <property type="match status" value="2"/>
</dbReference>
<evidence type="ECO:0000256" key="2">
    <source>
        <dbReference type="ARBA" id="ARBA00022723"/>
    </source>
</evidence>
<feature type="region of interest" description="Disordered" evidence="10">
    <location>
        <begin position="27"/>
        <end position="85"/>
    </location>
</feature>
<dbReference type="PANTHER" id="PTHR14196">
    <property type="entry name" value="ODD-SKIPPED - RELATED"/>
    <property type="match status" value="1"/>
</dbReference>
<evidence type="ECO:0000256" key="10">
    <source>
        <dbReference type="SAM" id="MobiDB-lite"/>
    </source>
</evidence>
<protein>
    <submittedName>
        <fullName evidence="12">ARAD1D01496p</fullName>
    </submittedName>
</protein>
<dbReference type="InterPro" id="IPR050717">
    <property type="entry name" value="C2H2-ZF_Transcription_Reg"/>
</dbReference>
<feature type="domain" description="C2H2-type" evidence="11">
    <location>
        <begin position="406"/>
        <end position="433"/>
    </location>
</feature>
<feature type="compositionally biased region" description="Low complexity" evidence="10">
    <location>
        <begin position="489"/>
        <end position="504"/>
    </location>
</feature>
<sequence length="580" mass="62261">MDNRQYDDFSDFLKPEPIEYNADSSQFLTASDDGNSPSSFFDNEMLATSPSAFPPDNSLLSAPSNDSRSLSVHSGDNSPYHSAYSSPYLEASDQFAPAPVTNSPNAQDVVKLEHLTSNFSLLDRPAHPQAPTGMDEFGLATGTSLSPQISSSGYSPALSPSSAVSSTGNTPHINVEYAATTTNQAPSPVSGESIATRSTPDSSTSSPGPFYIPQPVTVMPQAPQMAVPQSQHHQQQPQQQHNMGIPLQHQQQAQAYMQAPYAGVSAVQGNENNAQLLSAPPMRSRQRSQSDPPQVRITQPPQAQNGSQSDSNGKSSGASDFLSPDSAETVGRRARSASTSSSKSRSRSRSRSANRDYILELAAPSATNKRVQKHPSAFACNLCDKRFTRAYNLRSHLRTHTDERPFVCTVCGKAFARQHDRKRHEALHSGEKKFECRGVLANGVTVWGCGRKFARADALGRHFRTEAGRECIRPLLEEEAREQAKRQGGEMQQQGQMPRPGMKQEGAGVQGNVPIYVGGQEGNPSLMLSPPSSHGQDSGGGGSGTFGLPAALLQQFPSLMNTDLSGLSGNISGEDLSDFE</sequence>
<keyword evidence="5" id="KW-0862">Zinc</keyword>
<dbReference type="PANTHER" id="PTHR14196:SF0">
    <property type="entry name" value="PROTEIN BOWEL"/>
    <property type="match status" value="1"/>
</dbReference>
<dbReference type="InterPro" id="IPR036236">
    <property type="entry name" value="Znf_C2H2_sf"/>
</dbReference>
<dbReference type="PROSITE" id="PS50157">
    <property type="entry name" value="ZINC_FINGER_C2H2_2"/>
    <property type="match status" value="2"/>
</dbReference>
<dbReference type="EMBL" id="HG937694">
    <property type="protein sequence ID" value="CDP37001.1"/>
    <property type="molecule type" value="Genomic_DNA"/>
</dbReference>
<keyword evidence="3" id="KW-0677">Repeat</keyword>
<evidence type="ECO:0000256" key="3">
    <source>
        <dbReference type="ARBA" id="ARBA00022737"/>
    </source>
</evidence>
<feature type="compositionally biased region" description="Polar residues" evidence="10">
    <location>
        <begin position="58"/>
        <end position="85"/>
    </location>
</feature>
<dbReference type="GO" id="GO:0000977">
    <property type="term" value="F:RNA polymerase II transcription regulatory region sequence-specific DNA binding"/>
    <property type="evidence" value="ECO:0007669"/>
    <property type="project" value="TreeGrafter"/>
</dbReference>
<feature type="compositionally biased region" description="Low complexity" evidence="10">
    <location>
        <begin position="228"/>
        <end position="241"/>
    </location>
</feature>
<dbReference type="GO" id="GO:0071467">
    <property type="term" value="P:cellular response to pH"/>
    <property type="evidence" value="ECO:0007669"/>
    <property type="project" value="UniProtKB-ARBA"/>
</dbReference>
<dbReference type="SUPFAM" id="SSF57667">
    <property type="entry name" value="beta-beta-alpha zinc fingers"/>
    <property type="match status" value="1"/>
</dbReference>
<dbReference type="GO" id="GO:0008270">
    <property type="term" value="F:zinc ion binding"/>
    <property type="evidence" value="ECO:0007669"/>
    <property type="project" value="UniProtKB-KW"/>
</dbReference>
<gene>
    <name evidence="12" type="ORF">GNLVRS02_ARAD1D01496g</name>
</gene>
<dbReference type="FunFam" id="3.30.160.60:FF:000181">
    <property type="entry name" value="C2H2 type zinc finger protein"/>
    <property type="match status" value="1"/>
</dbReference>